<accession>A0A9E6MQB2</accession>
<proteinExistence type="inferred from homology"/>
<dbReference type="InterPro" id="IPR036388">
    <property type="entry name" value="WH-like_DNA-bd_sf"/>
</dbReference>
<dbReference type="InterPro" id="IPR000847">
    <property type="entry name" value="LysR_HTH_N"/>
</dbReference>
<protein>
    <submittedName>
        <fullName evidence="7">LysR family transcriptional regulator</fullName>
    </submittedName>
</protein>
<dbReference type="KEGG" id="ebz:J7S26_00510"/>
<dbReference type="InterPro" id="IPR050950">
    <property type="entry name" value="HTH-type_LysR_regulators"/>
</dbReference>
<evidence type="ECO:0000259" key="5">
    <source>
        <dbReference type="PROSITE" id="PS50931"/>
    </source>
</evidence>
<dbReference type="FunFam" id="1.10.10.10:FF:000001">
    <property type="entry name" value="LysR family transcriptional regulator"/>
    <property type="match status" value="1"/>
</dbReference>
<dbReference type="Proteomes" id="UP000636394">
    <property type="component" value="Unassembled WGS sequence"/>
</dbReference>
<sequence length="298" mass="32770">MELRVLRYFLAVAEARGYSAASERLHVTQPTLSRQIADLERELGVVLFERGKRGKRLALTEDGELLRRRAEEICLLADRTESEFRSETDPVHGTVSVGGGETRGMLLLAHAAADLRHDHPDVTLDVFSGNAEDVCAKLDAGLVDFGLLLGTEGPDRYERMALPAFDTWGLLMRADDPLADRRLVRPADVEGLPLIVSRQTSGGGMLSTWLGRDLASCNIVGTYNLLYNASLMVEAKLGYAVCLDGIVAADGASGFAFRPFSPTLRQNMHLVWKRGAKLSRAARAYLDAVKRMTWPDEN</sequence>
<dbReference type="InterPro" id="IPR036390">
    <property type="entry name" value="WH_DNA-bd_sf"/>
</dbReference>
<dbReference type="Gene3D" id="3.40.190.10">
    <property type="entry name" value="Periplasmic binding protein-like II"/>
    <property type="match status" value="2"/>
</dbReference>
<dbReference type="GO" id="GO:0003677">
    <property type="term" value="F:DNA binding"/>
    <property type="evidence" value="ECO:0007669"/>
    <property type="project" value="UniProtKB-KW"/>
</dbReference>
<dbReference type="EMBL" id="CP072829">
    <property type="protein sequence ID" value="QTU84453.1"/>
    <property type="molecule type" value="Genomic_DNA"/>
</dbReference>
<keyword evidence="2" id="KW-0805">Transcription regulation</keyword>
<dbReference type="InterPro" id="IPR005119">
    <property type="entry name" value="LysR_subst-bd"/>
</dbReference>
<dbReference type="Proteomes" id="UP000671910">
    <property type="component" value="Chromosome"/>
</dbReference>
<evidence type="ECO:0000313" key="7">
    <source>
        <dbReference type="EMBL" id="QTU84453.1"/>
    </source>
</evidence>
<dbReference type="RefSeq" id="WP_166340555.1">
    <property type="nucleotide sequence ID" value="NZ_CP072829.1"/>
</dbReference>
<dbReference type="SUPFAM" id="SSF46785">
    <property type="entry name" value="Winged helix' DNA-binding domain"/>
    <property type="match status" value="1"/>
</dbReference>
<reference evidence="6 8" key="1">
    <citation type="submission" date="2019-11" db="EMBL/GenBank/DDBJ databases">
        <title>Eggerthellaceae novel genus isolated from the rectal contents of marmort.</title>
        <authorList>
            <person name="Zhang G."/>
        </authorList>
    </citation>
    <scope>NUCLEOTIDE SEQUENCE [LARGE SCALE GENOMIC DNA]</scope>
    <source>
        <strain evidence="6">Zg-886</strain>
        <strain evidence="8">zg-886</strain>
    </source>
</reference>
<evidence type="ECO:0000313" key="9">
    <source>
        <dbReference type="Proteomes" id="UP000671910"/>
    </source>
</evidence>
<evidence type="ECO:0000256" key="3">
    <source>
        <dbReference type="ARBA" id="ARBA00023125"/>
    </source>
</evidence>
<evidence type="ECO:0000256" key="4">
    <source>
        <dbReference type="ARBA" id="ARBA00023163"/>
    </source>
</evidence>
<comment type="similarity">
    <text evidence="1">Belongs to the LysR transcriptional regulatory family.</text>
</comment>
<dbReference type="EMBL" id="WPCR01000023">
    <property type="protein sequence ID" value="NHM15030.1"/>
    <property type="molecule type" value="Genomic_DNA"/>
</dbReference>
<dbReference type="PROSITE" id="PS50931">
    <property type="entry name" value="HTH_LYSR"/>
    <property type="match status" value="1"/>
</dbReference>
<name>A0A9E6MQB2_9ACTN</name>
<dbReference type="PRINTS" id="PR00039">
    <property type="entry name" value="HTHLYSR"/>
</dbReference>
<evidence type="ECO:0000256" key="2">
    <source>
        <dbReference type="ARBA" id="ARBA00023015"/>
    </source>
</evidence>
<dbReference type="AlphaFoldDB" id="A0A9E6MQB2"/>
<organism evidence="7 9">
    <name type="scientific">Xiamenia xianingshaonis</name>
    <dbReference type="NCBI Taxonomy" id="2682776"/>
    <lineage>
        <taxon>Bacteria</taxon>
        <taxon>Bacillati</taxon>
        <taxon>Actinomycetota</taxon>
        <taxon>Coriobacteriia</taxon>
        <taxon>Eggerthellales</taxon>
        <taxon>Eggerthellaceae</taxon>
        <taxon>Xiamenia</taxon>
    </lineage>
</organism>
<dbReference type="Gene3D" id="1.10.10.10">
    <property type="entry name" value="Winged helix-like DNA-binding domain superfamily/Winged helix DNA-binding domain"/>
    <property type="match status" value="1"/>
</dbReference>
<keyword evidence="3" id="KW-0238">DNA-binding</keyword>
<evidence type="ECO:0000313" key="6">
    <source>
        <dbReference type="EMBL" id="NHM15030.1"/>
    </source>
</evidence>
<dbReference type="CDD" id="cd05466">
    <property type="entry name" value="PBP2_LTTR_substrate"/>
    <property type="match status" value="1"/>
</dbReference>
<keyword evidence="8" id="KW-1185">Reference proteome</keyword>
<dbReference type="SUPFAM" id="SSF53850">
    <property type="entry name" value="Periplasmic binding protein-like II"/>
    <property type="match status" value="1"/>
</dbReference>
<feature type="domain" description="HTH lysR-type" evidence="5">
    <location>
        <begin position="1"/>
        <end position="60"/>
    </location>
</feature>
<gene>
    <name evidence="6" type="ORF">GMI68_09765</name>
    <name evidence="7" type="ORF">J7S26_00510</name>
</gene>
<dbReference type="Pfam" id="PF03466">
    <property type="entry name" value="LysR_substrate"/>
    <property type="match status" value="1"/>
</dbReference>
<evidence type="ECO:0000256" key="1">
    <source>
        <dbReference type="ARBA" id="ARBA00009437"/>
    </source>
</evidence>
<dbReference type="PANTHER" id="PTHR30419:SF8">
    <property type="entry name" value="NITROGEN ASSIMILATION TRANSCRIPTIONAL ACTIVATOR-RELATED"/>
    <property type="match status" value="1"/>
</dbReference>
<keyword evidence="4" id="KW-0804">Transcription</keyword>
<dbReference type="PANTHER" id="PTHR30419">
    <property type="entry name" value="HTH-TYPE TRANSCRIPTIONAL REGULATOR YBHD"/>
    <property type="match status" value="1"/>
</dbReference>
<evidence type="ECO:0000313" key="8">
    <source>
        <dbReference type="Proteomes" id="UP000636394"/>
    </source>
</evidence>
<dbReference type="Pfam" id="PF00126">
    <property type="entry name" value="HTH_1"/>
    <property type="match status" value="1"/>
</dbReference>
<reference evidence="7" key="2">
    <citation type="submission" date="2021-04" db="EMBL/GenBank/DDBJ databases">
        <title>Novel species in family Eggerthellaceae.</title>
        <authorList>
            <person name="Zhang G."/>
        </authorList>
    </citation>
    <scope>NUCLEOTIDE SEQUENCE</scope>
    <source>
        <strain evidence="7">Zg-886</strain>
    </source>
</reference>
<dbReference type="GO" id="GO:0005829">
    <property type="term" value="C:cytosol"/>
    <property type="evidence" value="ECO:0007669"/>
    <property type="project" value="TreeGrafter"/>
</dbReference>
<dbReference type="GO" id="GO:0003700">
    <property type="term" value="F:DNA-binding transcription factor activity"/>
    <property type="evidence" value="ECO:0007669"/>
    <property type="project" value="InterPro"/>
</dbReference>